<evidence type="ECO:0000259" key="3">
    <source>
        <dbReference type="Pfam" id="PF22766"/>
    </source>
</evidence>
<evidence type="ECO:0000256" key="2">
    <source>
        <dbReference type="SAM" id="MobiDB-lite"/>
    </source>
</evidence>
<keyword evidence="1" id="KW-0175">Coiled coil</keyword>
<evidence type="ECO:0000313" key="4">
    <source>
        <dbReference type="EMBL" id="QIW96852.1"/>
    </source>
</evidence>
<dbReference type="PANTHER" id="PTHR12205:SF0">
    <property type="entry name" value="CENTROMERE_KINETOCHORE PROTEIN ZW10 HOMOLOG"/>
    <property type="match status" value="1"/>
</dbReference>
<keyword evidence="5" id="KW-1185">Reference proteome</keyword>
<dbReference type="PANTHER" id="PTHR12205">
    <property type="entry name" value="CENTROMERE/KINETOCHORE PROTEIN ZW10"/>
    <property type="match status" value="1"/>
</dbReference>
<feature type="region of interest" description="Disordered" evidence="2">
    <location>
        <begin position="411"/>
        <end position="474"/>
    </location>
</feature>
<organism evidence="4 5">
    <name type="scientific">Peltaster fructicola</name>
    <dbReference type="NCBI Taxonomy" id="286661"/>
    <lineage>
        <taxon>Eukaryota</taxon>
        <taxon>Fungi</taxon>
        <taxon>Dikarya</taxon>
        <taxon>Ascomycota</taxon>
        <taxon>Pezizomycotina</taxon>
        <taxon>Dothideomycetes</taxon>
        <taxon>Dothideomycetes incertae sedis</taxon>
        <taxon>Peltaster</taxon>
    </lineage>
</organism>
<dbReference type="Pfam" id="PF22766">
    <property type="entry name" value="ZW10_C2"/>
    <property type="match status" value="1"/>
</dbReference>
<protein>
    <recommendedName>
        <fullName evidence="3">ZW10 C-terminal helical domain-containing protein</fullName>
    </recommendedName>
</protein>
<dbReference type="Gene3D" id="1.10.357.150">
    <property type="match status" value="1"/>
</dbReference>
<dbReference type="GO" id="GO:1990423">
    <property type="term" value="C:RZZ complex"/>
    <property type="evidence" value="ECO:0007669"/>
    <property type="project" value="TreeGrafter"/>
</dbReference>
<feature type="coiled-coil region" evidence="1">
    <location>
        <begin position="39"/>
        <end position="115"/>
    </location>
</feature>
<feature type="compositionally biased region" description="Basic and acidic residues" evidence="2">
    <location>
        <begin position="439"/>
        <end position="450"/>
    </location>
</feature>
<reference evidence="4 5" key="1">
    <citation type="journal article" date="2016" name="Sci. Rep.">
        <title>Peltaster fructicola genome reveals evolution from an invasive phytopathogen to an ectophytic parasite.</title>
        <authorList>
            <person name="Xu C."/>
            <person name="Chen H."/>
            <person name="Gleason M.L."/>
            <person name="Xu J.R."/>
            <person name="Liu H."/>
            <person name="Zhang R."/>
            <person name="Sun G."/>
        </authorList>
    </citation>
    <scope>NUCLEOTIDE SEQUENCE [LARGE SCALE GENOMIC DNA]</scope>
    <source>
        <strain evidence="4 5">LNHT1506</strain>
    </source>
</reference>
<evidence type="ECO:0000313" key="5">
    <source>
        <dbReference type="Proteomes" id="UP000503462"/>
    </source>
</evidence>
<dbReference type="Proteomes" id="UP000503462">
    <property type="component" value="Chromosome 2"/>
</dbReference>
<gene>
    <name evidence="4" type="ORF">AMS68_002370</name>
</gene>
<name>A0A6H0XQ70_9PEZI</name>
<dbReference type="AlphaFoldDB" id="A0A6H0XQ70"/>
<dbReference type="GO" id="GO:0006888">
    <property type="term" value="P:endoplasmic reticulum to Golgi vesicle-mediated transport"/>
    <property type="evidence" value="ECO:0007669"/>
    <property type="project" value="TreeGrafter"/>
</dbReference>
<dbReference type="OrthoDB" id="534815at2759"/>
<dbReference type="GO" id="GO:0007094">
    <property type="term" value="P:mitotic spindle assembly checkpoint signaling"/>
    <property type="evidence" value="ECO:0007669"/>
    <property type="project" value="TreeGrafter"/>
</dbReference>
<accession>A0A6H0XQ70</accession>
<dbReference type="InterPro" id="IPR046362">
    <property type="entry name" value="Zw10/DSL1_C_sf"/>
</dbReference>
<sequence length="821" mass="91366">MSADVLSRAILRFSTDNAYPEAEEVVTAELDSTVLTGVLDALRQERDGLKQEIRALSKTTGPEVQSWIDQAKQLQNDIQKSREIARQIVKEHEDGNKLKAQVSDAMNKIQLLEREVGFESSLEDTLRLVKDSHGLLLDAQDAIVAGDVSQAYARLGTAKISVTRLNAVRDTRAVFLLRERGKQLQANLEEAVTTHWSTLLKTDANARQVTISSSNENATIEGIAKVAQDTGILERLTHKLGRDIERALLKPLLSHNQKDGSYEVIVHDNSISLQSEQAHATSQSLFTNLERVLNFLSTRLPKHALSLLFERLIPNTLSRLEEFWLEPSIPVEISHIKPFEDTIITVEHFVVHLEQLGVNGSPLQDWLNNLPKAWLTKRREVLLSEVRNLVFEGLTETKTVERVESQMIAKDDELAGQVSGGGDDDWDTAWDEGNDDAEERQAVAESKDQPNDADEDDGSAWDVDGPSEAPNSADVNEEAWGWNDEESPVQTKANVSLPQGINVPDPSTPRQPQRELTFRETYTVTAVPDGILEAVKHVISDAQTLATDEYAASTLAPAVAGLYSLPTLALAIYRATAPTAYAKLPTGNMLIYNDATRLSERLREWQAVQAKSARLRLDNDAKALDLFAKRAYGAEMDAQKTILRDLLDGAQGFSNCTAAPFKQACESAVEQTADRLHDVHREWKSILGHNALLQSLGQLLSGVTGKMITDIEDLGDIGEADSRELKGLCERLSVVKALFAQQQADGELRDMTFIYCPNWLKFQYLAEILESSLADIKYLWNDGELSLEFSSEEVIDLIKALFAESEHRRKLIGDLRRQSRR</sequence>
<dbReference type="EMBL" id="CP051140">
    <property type="protein sequence ID" value="QIW96852.1"/>
    <property type="molecule type" value="Genomic_DNA"/>
</dbReference>
<dbReference type="InterPro" id="IPR055148">
    <property type="entry name" value="ZW10_C_2"/>
</dbReference>
<proteinExistence type="predicted"/>
<feature type="compositionally biased region" description="Acidic residues" evidence="2">
    <location>
        <begin position="422"/>
        <end position="438"/>
    </location>
</feature>
<evidence type="ECO:0000256" key="1">
    <source>
        <dbReference type="SAM" id="Coils"/>
    </source>
</evidence>
<dbReference type="GO" id="GO:0005737">
    <property type="term" value="C:cytoplasm"/>
    <property type="evidence" value="ECO:0007669"/>
    <property type="project" value="GOC"/>
</dbReference>
<feature type="domain" description="ZW10 C-terminal helical" evidence="3">
    <location>
        <begin position="668"/>
        <end position="812"/>
    </location>
</feature>